<comment type="caution">
    <text evidence="3">The sequence shown here is derived from an EMBL/GenBank/DDBJ whole genome shotgun (WGS) entry which is preliminary data.</text>
</comment>
<dbReference type="SMART" id="SM00208">
    <property type="entry name" value="TNFR"/>
    <property type="match status" value="2"/>
</dbReference>
<keyword evidence="4" id="KW-1185">Reference proteome</keyword>
<organism evidence="3 4">
    <name type="scientific">Lymnaea stagnalis</name>
    <name type="common">Great pond snail</name>
    <name type="synonym">Helix stagnalis</name>
    <dbReference type="NCBI Taxonomy" id="6523"/>
    <lineage>
        <taxon>Eukaryota</taxon>
        <taxon>Metazoa</taxon>
        <taxon>Spiralia</taxon>
        <taxon>Lophotrochozoa</taxon>
        <taxon>Mollusca</taxon>
        <taxon>Gastropoda</taxon>
        <taxon>Heterobranchia</taxon>
        <taxon>Euthyneura</taxon>
        <taxon>Panpulmonata</taxon>
        <taxon>Hygrophila</taxon>
        <taxon>Lymnaeoidea</taxon>
        <taxon>Lymnaeidae</taxon>
        <taxon>Lymnaea</taxon>
    </lineage>
</organism>
<dbReference type="InterPro" id="IPR001368">
    <property type="entry name" value="TNFR/NGFR_Cys_rich_reg"/>
</dbReference>
<comment type="caution">
    <text evidence="1">Lacks conserved residue(s) required for the propagation of feature annotation.</text>
</comment>
<name>A0AAV2HLC5_LYMST</name>
<protein>
    <recommendedName>
        <fullName evidence="2">TNFR-Cys domain-containing protein</fullName>
    </recommendedName>
</protein>
<feature type="domain" description="TNFR-Cys" evidence="2">
    <location>
        <begin position="100"/>
        <end position="145"/>
    </location>
</feature>
<sequence length="163" mass="18419">MRLTYGLEVMDMRTVYLLAFIITVKFCTASPTQKDFVCQKGQYLIPDASNGPYCQRCPDGAYIPFDNHKSQFCTPCTQAVKYEHEIVLQNCTTTHDTVIGCIRGHFRVENSVGPIKEGDCYKCTDCKTHNMFEVRACDETTDTVCCPRPGMMVITDEHGHHCS</sequence>
<dbReference type="Proteomes" id="UP001497497">
    <property type="component" value="Unassembled WGS sequence"/>
</dbReference>
<dbReference type="Gene3D" id="2.10.50.10">
    <property type="entry name" value="Tumor Necrosis Factor Receptor, subunit A, domain 2"/>
    <property type="match status" value="1"/>
</dbReference>
<dbReference type="EMBL" id="CAXITT010000127">
    <property type="protein sequence ID" value="CAL1532883.1"/>
    <property type="molecule type" value="Genomic_DNA"/>
</dbReference>
<gene>
    <name evidence="3" type="ORF">GSLYS_00006901001</name>
</gene>
<accession>A0AAV2HLC5</accession>
<evidence type="ECO:0000259" key="2">
    <source>
        <dbReference type="PROSITE" id="PS50050"/>
    </source>
</evidence>
<feature type="repeat" description="TNFR-Cys" evidence="1">
    <location>
        <begin position="100"/>
        <end position="145"/>
    </location>
</feature>
<dbReference type="Pfam" id="PF00020">
    <property type="entry name" value="TNFR_c6"/>
    <property type="match status" value="2"/>
</dbReference>
<evidence type="ECO:0000313" key="3">
    <source>
        <dbReference type="EMBL" id="CAL1532883.1"/>
    </source>
</evidence>
<evidence type="ECO:0000313" key="4">
    <source>
        <dbReference type="Proteomes" id="UP001497497"/>
    </source>
</evidence>
<reference evidence="3 4" key="1">
    <citation type="submission" date="2024-04" db="EMBL/GenBank/DDBJ databases">
        <authorList>
            <consortium name="Genoscope - CEA"/>
            <person name="William W."/>
        </authorList>
    </citation>
    <scope>NUCLEOTIDE SEQUENCE [LARGE SCALE GENOMIC DNA]</scope>
</reference>
<evidence type="ECO:0000256" key="1">
    <source>
        <dbReference type="PROSITE-ProRule" id="PRU00206"/>
    </source>
</evidence>
<dbReference type="PROSITE" id="PS50050">
    <property type="entry name" value="TNFR_NGFR_2"/>
    <property type="match status" value="1"/>
</dbReference>
<dbReference type="AlphaFoldDB" id="A0AAV2HLC5"/>
<proteinExistence type="predicted"/>